<evidence type="ECO:0000256" key="2">
    <source>
        <dbReference type="ARBA" id="ARBA00004127"/>
    </source>
</evidence>
<evidence type="ECO:0000259" key="9">
    <source>
        <dbReference type="PROSITE" id="PS51186"/>
    </source>
</evidence>
<feature type="compositionally biased region" description="Low complexity" evidence="7">
    <location>
        <begin position="207"/>
        <end position="223"/>
    </location>
</feature>
<dbReference type="EMBL" id="OZ034817">
    <property type="protein sequence ID" value="CAL1382830.1"/>
    <property type="molecule type" value="Genomic_DNA"/>
</dbReference>
<feature type="transmembrane region" description="Helical" evidence="8">
    <location>
        <begin position="135"/>
        <end position="168"/>
    </location>
</feature>
<comment type="function">
    <text evidence="1">May be involved in both secretory and endocytic intracellular trafficking in the endosomal/prevacuolar compartments.</text>
</comment>
<dbReference type="GO" id="GO:0016192">
    <property type="term" value="P:vesicle-mediated transport"/>
    <property type="evidence" value="ECO:0007669"/>
    <property type="project" value="TreeGrafter"/>
</dbReference>
<keyword evidence="4 8" id="KW-0812">Transmembrane</keyword>
<dbReference type="CDD" id="cd04301">
    <property type="entry name" value="NAT_SF"/>
    <property type="match status" value="1"/>
</dbReference>
<dbReference type="Pfam" id="PF03208">
    <property type="entry name" value="PRA1"/>
    <property type="match status" value="1"/>
</dbReference>
<evidence type="ECO:0000256" key="5">
    <source>
        <dbReference type="ARBA" id="ARBA00022989"/>
    </source>
</evidence>
<keyword evidence="5 8" id="KW-1133">Transmembrane helix</keyword>
<protein>
    <recommendedName>
        <fullName evidence="9">N-acetyltransferase domain-containing protein</fullName>
    </recommendedName>
</protein>
<sequence length="490" mass="54225">MPLKSPAGYGAIPAPTTTTTVTSAPTTSTFVSRAATTTRTIVATARPWREVFTLSSFSRPYDYGQAMSRIKFNASYFRVNYTMTLLFILFLSLLWHPISMIVFLLVFVAWFFLYFARDDDGSPLVVLGWNLDDRAVLAGLGLVTVLALVMTDVGLNVLVALIVGVAVVGIHGAFRVNEDLFVDEESAVEGGLLSFVGSNHHHQPLGTTATGTISSSQTSSSPSKALGLHLHTGRREVVYGSRRNRRTKEDVVLCCSTASTPSTVSSPEQVWEERSSLKTARERQFQNLVTEYGWRVRRLVDNSIEVKEVARVQAEAFHTPVALFDFVFFQFFKAEVLSGLLYKLRNSPRDRYACLVAEPASDDESFSKPSPTKFVGVVDATAAKDAQVLKHLMGAREYLYISGIAVMSSFRRQKVGSVLLRACDTVATLWGFDYLALQAYEDDMGARSLYDRAGYRVVSSDPIWFALIGRRPRVLMVKRVSNDAAVNQTL</sequence>
<evidence type="ECO:0000256" key="7">
    <source>
        <dbReference type="SAM" id="MobiDB-lite"/>
    </source>
</evidence>
<dbReference type="PANTHER" id="PTHR19317">
    <property type="entry name" value="PRENYLATED RAB ACCEPTOR 1-RELATED"/>
    <property type="match status" value="1"/>
</dbReference>
<keyword evidence="6 8" id="KW-0472">Membrane</keyword>
<evidence type="ECO:0000256" key="1">
    <source>
        <dbReference type="ARBA" id="ARBA00002501"/>
    </source>
</evidence>
<dbReference type="SUPFAM" id="SSF55729">
    <property type="entry name" value="Acyl-CoA N-acyltransferases (Nat)"/>
    <property type="match status" value="1"/>
</dbReference>
<evidence type="ECO:0000256" key="8">
    <source>
        <dbReference type="SAM" id="Phobius"/>
    </source>
</evidence>
<feature type="domain" description="N-acetyltransferase" evidence="9">
    <location>
        <begin position="342"/>
        <end position="481"/>
    </location>
</feature>
<reference evidence="10 11" key="1">
    <citation type="submission" date="2024-04" db="EMBL/GenBank/DDBJ databases">
        <authorList>
            <person name="Fracassetti M."/>
        </authorList>
    </citation>
    <scope>NUCLEOTIDE SEQUENCE [LARGE SCALE GENOMIC DNA]</scope>
</reference>
<comment type="similarity">
    <text evidence="3">Belongs to the PRA1 family.</text>
</comment>
<dbReference type="GO" id="GO:0005794">
    <property type="term" value="C:Golgi apparatus"/>
    <property type="evidence" value="ECO:0007669"/>
    <property type="project" value="TreeGrafter"/>
</dbReference>
<feature type="region of interest" description="Disordered" evidence="7">
    <location>
        <begin position="206"/>
        <end position="226"/>
    </location>
</feature>
<evidence type="ECO:0000256" key="3">
    <source>
        <dbReference type="ARBA" id="ARBA00006483"/>
    </source>
</evidence>
<evidence type="ECO:0000313" key="10">
    <source>
        <dbReference type="EMBL" id="CAL1382830.1"/>
    </source>
</evidence>
<dbReference type="InterPro" id="IPR004895">
    <property type="entry name" value="Prenylated_rab_accept_PRA1"/>
</dbReference>
<proteinExistence type="inferred from homology"/>
<name>A0AAV2EAD0_9ROSI</name>
<comment type="subcellular location">
    <subcellularLocation>
        <location evidence="2">Endomembrane system</location>
        <topology evidence="2">Multi-pass membrane protein</topology>
    </subcellularLocation>
</comment>
<dbReference type="InterPro" id="IPR016181">
    <property type="entry name" value="Acyl_CoA_acyltransferase"/>
</dbReference>
<dbReference type="PANTHER" id="PTHR19317:SF16">
    <property type="entry name" value="PRA1 FAMILY PROTEIN E"/>
    <property type="match status" value="1"/>
</dbReference>
<organism evidence="10 11">
    <name type="scientific">Linum trigynum</name>
    <dbReference type="NCBI Taxonomy" id="586398"/>
    <lineage>
        <taxon>Eukaryota</taxon>
        <taxon>Viridiplantae</taxon>
        <taxon>Streptophyta</taxon>
        <taxon>Embryophyta</taxon>
        <taxon>Tracheophyta</taxon>
        <taxon>Spermatophyta</taxon>
        <taxon>Magnoliopsida</taxon>
        <taxon>eudicotyledons</taxon>
        <taxon>Gunneridae</taxon>
        <taxon>Pentapetalae</taxon>
        <taxon>rosids</taxon>
        <taxon>fabids</taxon>
        <taxon>Malpighiales</taxon>
        <taxon>Linaceae</taxon>
        <taxon>Linum</taxon>
    </lineage>
</organism>
<evidence type="ECO:0000256" key="6">
    <source>
        <dbReference type="ARBA" id="ARBA00023136"/>
    </source>
</evidence>
<feature type="transmembrane region" description="Helical" evidence="8">
    <location>
        <begin position="85"/>
        <end position="115"/>
    </location>
</feature>
<dbReference type="GO" id="GO:0005783">
    <property type="term" value="C:endoplasmic reticulum"/>
    <property type="evidence" value="ECO:0007669"/>
    <property type="project" value="UniProtKB-ARBA"/>
</dbReference>
<dbReference type="PROSITE" id="PS51186">
    <property type="entry name" value="GNAT"/>
    <property type="match status" value="1"/>
</dbReference>
<dbReference type="AlphaFoldDB" id="A0AAV2EAD0"/>
<gene>
    <name evidence="10" type="ORF">LTRI10_LOCUS24134</name>
</gene>
<evidence type="ECO:0000256" key="4">
    <source>
        <dbReference type="ARBA" id="ARBA00022692"/>
    </source>
</evidence>
<dbReference type="GO" id="GO:0016747">
    <property type="term" value="F:acyltransferase activity, transferring groups other than amino-acyl groups"/>
    <property type="evidence" value="ECO:0007669"/>
    <property type="project" value="InterPro"/>
</dbReference>
<accession>A0AAV2EAD0</accession>
<dbReference type="Pfam" id="PF00583">
    <property type="entry name" value="Acetyltransf_1"/>
    <property type="match status" value="1"/>
</dbReference>
<dbReference type="Gene3D" id="3.40.630.30">
    <property type="match status" value="1"/>
</dbReference>
<dbReference type="InterPro" id="IPR000182">
    <property type="entry name" value="GNAT_dom"/>
</dbReference>
<keyword evidence="11" id="KW-1185">Reference proteome</keyword>
<evidence type="ECO:0000313" key="11">
    <source>
        <dbReference type="Proteomes" id="UP001497516"/>
    </source>
</evidence>
<dbReference type="Proteomes" id="UP001497516">
    <property type="component" value="Chromosome 4"/>
</dbReference>